<proteinExistence type="predicted"/>
<geneLocation type="plasmid" evidence="3">
    <name>plasmid5</name>
</geneLocation>
<dbReference type="Proteomes" id="UP000217507">
    <property type="component" value="Plasmid Plasmid5 dna"/>
</dbReference>
<keyword evidence="3" id="KW-0614">Plasmid</keyword>
<reference evidence="3 4" key="1">
    <citation type="submission" date="2017-06" db="EMBL/GenBank/DDBJ databases">
        <title>Genome sequencing of cyanobaciteial culture collection at National Institute for Environmental Studies (NIES).</title>
        <authorList>
            <person name="Hirose Y."/>
            <person name="Shimura Y."/>
            <person name="Fujisawa T."/>
            <person name="Nakamura Y."/>
            <person name="Kawachi M."/>
        </authorList>
    </citation>
    <scope>NUCLEOTIDE SEQUENCE [LARGE SCALE GENOMIC DNA]</scope>
    <source>
        <strain evidence="3 4">NIES-23</strain>
        <plasmid evidence="4">Plasmid Plasmid5 dna</plasmid>
    </source>
</reference>
<gene>
    <name evidence="3" type="ORF">NIES23_64310</name>
</gene>
<evidence type="ECO:0000313" key="3">
    <source>
        <dbReference type="EMBL" id="BAY73579.1"/>
    </source>
</evidence>
<feature type="coiled-coil region" evidence="1">
    <location>
        <begin position="180"/>
        <end position="241"/>
    </location>
</feature>
<name>A0A1Z4KX92_ANAVA</name>
<feature type="region of interest" description="Disordered" evidence="2">
    <location>
        <begin position="1"/>
        <end position="22"/>
    </location>
</feature>
<evidence type="ECO:0000256" key="1">
    <source>
        <dbReference type="SAM" id="Coils"/>
    </source>
</evidence>
<dbReference type="AlphaFoldDB" id="A0A1Z4KX92"/>
<dbReference type="EMBL" id="AP018221">
    <property type="protein sequence ID" value="BAY73579.1"/>
    <property type="molecule type" value="Genomic_DNA"/>
</dbReference>
<sequence length="257" mass="28780">MTNPTRQEATEKRRNRTKKADKPILETVTDVVSNVASKVAETAQNFDTITSTIQNIPNSVKAPSIVTTQNSNQSYQSALELAGKLGVATFNPAEHLGTDPYKADSNIPQMTGKEANQHLKIIQQQTNALEVRQAKTELNRKVFKVADSTAKLVQDAVKYATTQIEVGMTFLENQIADTRYQTVQSKLRQQEEYLQQQQNATLGTIALTNPLRERTELQLELAQAENERLKLQIEGKRVESDIVREQLEAKLLFGQSL</sequence>
<accession>A0A1Z4KX92</accession>
<evidence type="ECO:0000256" key="2">
    <source>
        <dbReference type="SAM" id="MobiDB-lite"/>
    </source>
</evidence>
<protein>
    <submittedName>
        <fullName evidence="3">Uncharacterized protein</fullName>
    </submittedName>
</protein>
<keyword evidence="1" id="KW-0175">Coiled coil</keyword>
<feature type="compositionally biased region" description="Basic and acidic residues" evidence="2">
    <location>
        <begin position="8"/>
        <end position="22"/>
    </location>
</feature>
<organism evidence="3 4">
    <name type="scientific">Trichormus variabilis NIES-23</name>
    <dbReference type="NCBI Taxonomy" id="1973479"/>
    <lineage>
        <taxon>Bacteria</taxon>
        <taxon>Bacillati</taxon>
        <taxon>Cyanobacteriota</taxon>
        <taxon>Cyanophyceae</taxon>
        <taxon>Nostocales</taxon>
        <taxon>Nostocaceae</taxon>
        <taxon>Trichormus</taxon>
    </lineage>
</organism>
<evidence type="ECO:0000313" key="4">
    <source>
        <dbReference type="Proteomes" id="UP000217507"/>
    </source>
</evidence>